<keyword evidence="1" id="KW-0645">Protease</keyword>
<keyword evidence="3" id="KW-1185">Reference proteome</keyword>
<dbReference type="GO" id="GO:0004190">
    <property type="term" value="F:aspartic-type endopeptidase activity"/>
    <property type="evidence" value="ECO:0007669"/>
    <property type="project" value="UniProtKB-KW"/>
</dbReference>
<dbReference type="InterPro" id="IPR001969">
    <property type="entry name" value="Aspartic_peptidase_AS"/>
</dbReference>
<dbReference type="AlphaFoldDB" id="A0A371CYG8"/>
<dbReference type="OrthoDB" id="2798482at2759"/>
<dbReference type="Proteomes" id="UP000256964">
    <property type="component" value="Unassembled WGS sequence"/>
</dbReference>
<organism evidence="2 3">
    <name type="scientific">Lentinus brumalis</name>
    <dbReference type="NCBI Taxonomy" id="2498619"/>
    <lineage>
        <taxon>Eukaryota</taxon>
        <taxon>Fungi</taxon>
        <taxon>Dikarya</taxon>
        <taxon>Basidiomycota</taxon>
        <taxon>Agaricomycotina</taxon>
        <taxon>Agaricomycetes</taxon>
        <taxon>Polyporales</taxon>
        <taxon>Polyporaceae</taxon>
        <taxon>Lentinus</taxon>
    </lineage>
</organism>
<evidence type="ECO:0008006" key="4">
    <source>
        <dbReference type="Google" id="ProtNLM"/>
    </source>
</evidence>
<protein>
    <recommendedName>
        <fullName evidence="4">Peptidase A2 domain-containing protein</fullName>
    </recommendedName>
</protein>
<accession>A0A371CYG8</accession>
<keyword evidence="1" id="KW-0378">Hydrolase</keyword>
<evidence type="ECO:0000256" key="1">
    <source>
        <dbReference type="ARBA" id="ARBA00022750"/>
    </source>
</evidence>
<evidence type="ECO:0000313" key="2">
    <source>
        <dbReference type="EMBL" id="RDX45327.1"/>
    </source>
</evidence>
<name>A0A371CYG8_9APHY</name>
<feature type="non-terminal residue" evidence="2">
    <location>
        <position position="269"/>
    </location>
</feature>
<gene>
    <name evidence="2" type="ORF">OH76DRAFT_1357922</name>
</gene>
<dbReference type="EMBL" id="KZ857438">
    <property type="protein sequence ID" value="RDX45327.1"/>
    <property type="molecule type" value="Genomic_DNA"/>
</dbReference>
<reference evidence="2 3" key="1">
    <citation type="journal article" date="2018" name="Biotechnol. Biofuels">
        <title>Integrative visual omics of the white-rot fungus Polyporus brumalis exposes the biotechnological potential of its oxidative enzymes for delignifying raw plant biomass.</title>
        <authorList>
            <person name="Miyauchi S."/>
            <person name="Rancon A."/>
            <person name="Drula E."/>
            <person name="Hage H."/>
            <person name="Chaduli D."/>
            <person name="Favel A."/>
            <person name="Grisel S."/>
            <person name="Henrissat B."/>
            <person name="Herpoel-Gimbert I."/>
            <person name="Ruiz-Duenas F.J."/>
            <person name="Chevret D."/>
            <person name="Hainaut M."/>
            <person name="Lin J."/>
            <person name="Wang M."/>
            <person name="Pangilinan J."/>
            <person name="Lipzen A."/>
            <person name="Lesage-Meessen L."/>
            <person name="Navarro D."/>
            <person name="Riley R."/>
            <person name="Grigoriev I.V."/>
            <person name="Zhou S."/>
            <person name="Raouche S."/>
            <person name="Rosso M.N."/>
        </authorList>
    </citation>
    <scope>NUCLEOTIDE SEQUENCE [LARGE SCALE GENOMIC DNA]</scope>
    <source>
        <strain evidence="2 3">BRFM 1820</strain>
    </source>
</reference>
<dbReference type="CDD" id="cd00303">
    <property type="entry name" value="retropepsin_like"/>
    <property type="match status" value="1"/>
</dbReference>
<proteinExistence type="predicted"/>
<dbReference type="SUPFAM" id="SSF50630">
    <property type="entry name" value="Acid proteases"/>
    <property type="match status" value="1"/>
</dbReference>
<sequence>MARPPGCTFLGARATSLPVHLGKPDQAPVQAIIDSGSDITLISQAALAALPDAPRARLGQKIKLVQVTGNATITGYVPLDIYFETTGGKVQLNVEAYVVQGMTAPFLLGNDFADQYSVSIVRSDGTTSVQFGKPEWSARTTNSVDGELLDEEGRTFRVRAARDVVIQPGESKLIPVTAPFASGETELYVERVLNVTRNEEDVYGATDCMISSANPQLHVANFSAFPARIGRGQELGRAHKPVHWLDKADRYNASQRSAMEAHANLLTKL</sequence>
<dbReference type="InterPro" id="IPR021109">
    <property type="entry name" value="Peptidase_aspartic_dom_sf"/>
</dbReference>
<evidence type="ECO:0000313" key="3">
    <source>
        <dbReference type="Proteomes" id="UP000256964"/>
    </source>
</evidence>
<dbReference type="PROSITE" id="PS00141">
    <property type="entry name" value="ASP_PROTEASE"/>
    <property type="match status" value="1"/>
</dbReference>
<dbReference type="Gene3D" id="2.40.70.10">
    <property type="entry name" value="Acid Proteases"/>
    <property type="match status" value="1"/>
</dbReference>
<dbReference type="Pfam" id="PF13650">
    <property type="entry name" value="Asp_protease_2"/>
    <property type="match status" value="1"/>
</dbReference>
<dbReference type="GO" id="GO:0006508">
    <property type="term" value="P:proteolysis"/>
    <property type="evidence" value="ECO:0007669"/>
    <property type="project" value="InterPro"/>
</dbReference>
<keyword evidence="1" id="KW-0064">Aspartyl protease</keyword>